<evidence type="ECO:0000313" key="1">
    <source>
        <dbReference type="EMBL" id="VFS77576.1"/>
    </source>
</evidence>
<dbReference type="AlphaFoldDB" id="A0A485BZS5"/>
<dbReference type="EMBL" id="CAADJE010000025">
    <property type="protein sequence ID" value="VFS77576.1"/>
    <property type="molecule type" value="Genomic_DNA"/>
</dbReference>
<dbReference type="Gene3D" id="1.20.58.1090">
    <property type="entry name" value="Phage polarity suppression protein monomer"/>
    <property type="match status" value="1"/>
</dbReference>
<gene>
    <name evidence="1" type="ORF">NCTC12998_05025</name>
</gene>
<dbReference type="InterPro" id="IPR010006">
    <property type="entry name" value="Phage_P4_Psu"/>
</dbReference>
<protein>
    <submittedName>
        <fullName evidence="1">Phage polarity suppression protein (Psu)</fullName>
    </submittedName>
</protein>
<name>A0A485BZS5_RAOPL</name>
<dbReference type="Pfam" id="PF07455">
    <property type="entry name" value="Psu"/>
    <property type="match status" value="1"/>
</dbReference>
<sequence length="62" mass="6971">MTTLTLQQAFEACQKNETAWLNRKAELAAAEQEYQEQVLAGDDRIPAECRHCATLSMSKNGR</sequence>
<evidence type="ECO:0000313" key="2">
    <source>
        <dbReference type="Proteomes" id="UP000345637"/>
    </source>
</evidence>
<proteinExistence type="predicted"/>
<accession>A0A485BZS5</accession>
<dbReference type="Proteomes" id="UP000345637">
    <property type="component" value="Unassembled WGS sequence"/>
</dbReference>
<organism evidence="1 2">
    <name type="scientific">Raoultella planticola</name>
    <name type="common">Klebsiella planticola</name>
    <dbReference type="NCBI Taxonomy" id="575"/>
    <lineage>
        <taxon>Bacteria</taxon>
        <taxon>Pseudomonadati</taxon>
        <taxon>Pseudomonadota</taxon>
        <taxon>Gammaproteobacteria</taxon>
        <taxon>Enterobacterales</taxon>
        <taxon>Enterobacteriaceae</taxon>
        <taxon>Klebsiella/Raoultella group</taxon>
        <taxon>Raoultella</taxon>
    </lineage>
</organism>
<reference evidence="1 2" key="1">
    <citation type="submission" date="2019-03" db="EMBL/GenBank/DDBJ databases">
        <authorList>
            <consortium name="Pathogen Informatics"/>
        </authorList>
    </citation>
    <scope>NUCLEOTIDE SEQUENCE [LARGE SCALE GENOMIC DNA]</scope>
    <source>
        <strain evidence="1 2">NCTC12998</strain>
    </source>
</reference>